<evidence type="ECO:0000256" key="2">
    <source>
        <dbReference type="SAM" id="MobiDB-lite"/>
    </source>
</evidence>
<dbReference type="PANTHER" id="PTHR34598:SF3">
    <property type="entry name" value="OXIDOREDUCTASE AN1597"/>
    <property type="match status" value="1"/>
</dbReference>
<comment type="similarity">
    <text evidence="1">Belongs to the asaB hydroxylase/desaturase family.</text>
</comment>
<dbReference type="GO" id="GO:0016491">
    <property type="term" value="F:oxidoreductase activity"/>
    <property type="evidence" value="ECO:0007669"/>
    <property type="project" value="InterPro"/>
</dbReference>
<dbReference type="EMBL" id="CAJVRC010000882">
    <property type="protein sequence ID" value="CAG8903466.1"/>
    <property type="molecule type" value="Genomic_DNA"/>
</dbReference>
<reference evidence="3" key="1">
    <citation type="submission" date="2021-07" db="EMBL/GenBank/DDBJ databases">
        <authorList>
            <person name="Branca A.L. A."/>
        </authorList>
    </citation>
    <scope>NUCLEOTIDE SEQUENCE</scope>
</reference>
<keyword evidence="4" id="KW-1185">Reference proteome</keyword>
<dbReference type="PANTHER" id="PTHR34598">
    <property type="entry name" value="BLL6449 PROTEIN"/>
    <property type="match status" value="1"/>
</dbReference>
<dbReference type="NCBIfam" id="NF041278">
    <property type="entry name" value="CmcJ_NvfI_EfuI"/>
    <property type="match status" value="1"/>
</dbReference>
<name>A0A9W4KIF8_9EURO</name>
<dbReference type="AlphaFoldDB" id="A0A9W4KIF8"/>
<proteinExistence type="inferred from homology"/>
<feature type="region of interest" description="Disordered" evidence="2">
    <location>
        <begin position="13"/>
        <end position="47"/>
    </location>
</feature>
<dbReference type="Proteomes" id="UP001154252">
    <property type="component" value="Unassembled WGS sequence"/>
</dbReference>
<evidence type="ECO:0000313" key="3">
    <source>
        <dbReference type="EMBL" id="CAG8903466.1"/>
    </source>
</evidence>
<gene>
    <name evidence="3" type="ORF">PEGY_LOCUS7295</name>
</gene>
<dbReference type="InterPro" id="IPR044053">
    <property type="entry name" value="AsaB-like"/>
</dbReference>
<sequence>MAIAVVNPVSHDPLITGTPDAPVSEKPRHVQSTLTFNKPREDGTPHPPIYIGKPETYERQMVTIPVTIHDVSGHELDYTLDSHGFQFHYHESKQKEFLDDDGIKEHYYPEVEQLVKEVTGASRLFIFDHIIRRAPKDWVSGNQPRGPIHTVHIDASYFGAEARVRYHFPDEAPELLKGRCQIISVWRPIRTIFKDPLAVSDSKSAPDSSLEELKFIYPASEDGREGGSWSVKPDPNIKWYYRYKQPPSMVTFIKLFDSKNDGRAKRVPHSSFVDPEMEDAPARESIEVRILVFHPEDRD</sequence>
<comment type="caution">
    <text evidence="3">The sequence shown here is derived from an EMBL/GenBank/DDBJ whole genome shotgun (WGS) entry which is preliminary data.</text>
</comment>
<evidence type="ECO:0000313" key="4">
    <source>
        <dbReference type="Proteomes" id="UP001154252"/>
    </source>
</evidence>
<organism evidence="3 4">
    <name type="scientific">Penicillium egyptiacum</name>
    <dbReference type="NCBI Taxonomy" id="1303716"/>
    <lineage>
        <taxon>Eukaryota</taxon>
        <taxon>Fungi</taxon>
        <taxon>Dikarya</taxon>
        <taxon>Ascomycota</taxon>
        <taxon>Pezizomycotina</taxon>
        <taxon>Eurotiomycetes</taxon>
        <taxon>Eurotiomycetidae</taxon>
        <taxon>Eurotiales</taxon>
        <taxon>Aspergillaceae</taxon>
        <taxon>Penicillium</taxon>
    </lineage>
</organism>
<dbReference type="OrthoDB" id="412788at2759"/>
<evidence type="ECO:0000256" key="1">
    <source>
        <dbReference type="ARBA" id="ARBA00023604"/>
    </source>
</evidence>
<protein>
    <submittedName>
        <fullName evidence="3">Uncharacterized protein</fullName>
    </submittedName>
</protein>
<accession>A0A9W4KIF8</accession>